<evidence type="ECO:0000313" key="2">
    <source>
        <dbReference type="EMBL" id="GAA3719169.1"/>
    </source>
</evidence>
<dbReference type="InterPro" id="IPR002575">
    <property type="entry name" value="Aminoglycoside_PTrfase"/>
</dbReference>
<feature type="domain" description="Aminoglycoside phosphotransferase" evidence="1">
    <location>
        <begin position="31"/>
        <end position="215"/>
    </location>
</feature>
<comment type="caution">
    <text evidence="2">The sequence shown here is derived from an EMBL/GenBank/DDBJ whole genome shotgun (WGS) entry which is preliminary data.</text>
</comment>
<evidence type="ECO:0000259" key="1">
    <source>
        <dbReference type="Pfam" id="PF01636"/>
    </source>
</evidence>
<organism evidence="2 3">
    <name type="scientific">Microlunatus aurantiacus</name>
    <dbReference type="NCBI Taxonomy" id="446786"/>
    <lineage>
        <taxon>Bacteria</taxon>
        <taxon>Bacillati</taxon>
        <taxon>Actinomycetota</taxon>
        <taxon>Actinomycetes</taxon>
        <taxon>Propionibacteriales</taxon>
        <taxon>Propionibacteriaceae</taxon>
        <taxon>Microlunatus</taxon>
    </lineage>
</organism>
<keyword evidence="3" id="KW-1185">Reference proteome</keyword>
<dbReference type="InterPro" id="IPR011009">
    <property type="entry name" value="Kinase-like_dom_sf"/>
</dbReference>
<dbReference type="Gene3D" id="1.20.1270.170">
    <property type="match status" value="1"/>
</dbReference>
<dbReference type="Pfam" id="PF01636">
    <property type="entry name" value="APH"/>
    <property type="match status" value="1"/>
</dbReference>
<dbReference type="Proteomes" id="UP001500051">
    <property type="component" value="Unassembled WGS sequence"/>
</dbReference>
<reference evidence="3" key="1">
    <citation type="journal article" date="2019" name="Int. J. Syst. Evol. Microbiol.">
        <title>The Global Catalogue of Microorganisms (GCM) 10K type strain sequencing project: providing services to taxonomists for standard genome sequencing and annotation.</title>
        <authorList>
            <consortium name="The Broad Institute Genomics Platform"/>
            <consortium name="The Broad Institute Genome Sequencing Center for Infectious Disease"/>
            <person name="Wu L."/>
            <person name="Ma J."/>
        </authorList>
    </citation>
    <scope>NUCLEOTIDE SEQUENCE [LARGE SCALE GENOMIC DNA]</scope>
    <source>
        <strain evidence="3">JCM 16548</strain>
    </source>
</reference>
<proteinExistence type="predicted"/>
<evidence type="ECO:0000313" key="3">
    <source>
        <dbReference type="Proteomes" id="UP001500051"/>
    </source>
</evidence>
<accession>A0ABP7EI32</accession>
<dbReference type="EMBL" id="BAAAYX010000030">
    <property type="protein sequence ID" value="GAA3719169.1"/>
    <property type="molecule type" value="Genomic_DNA"/>
</dbReference>
<dbReference type="SUPFAM" id="SSF56112">
    <property type="entry name" value="Protein kinase-like (PK-like)"/>
    <property type="match status" value="1"/>
</dbReference>
<protein>
    <submittedName>
        <fullName evidence="2">Aminoglycoside phosphotransferase</fullName>
    </submittedName>
</protein>
<dbReference type="RefSeq" id="WP_344814628.1">
    <property type="nucleotide sequence ID" value="NZ_BAAAYX010000030.1"/>
</dbReference>
<dbReference type="Gene3D" id="3.30.200.70">
    <property type="match status" value="1"/>
</dbReference>
<name>A0ABP7EI32_9ACTN</name>
<dbReference type="Gene3D" id="1.10.510.10">
    <property type="entry name" value="Transferase(Phosphotransferase) domain 1"/>
    <property type="match status" value="1"/>
</dbReference>
<gene>
    <name evidence="2" type="ORF">GCM10022204_44140</name>
</gene>
<sequence length="284" mass="30802">MEVPERRRAVAATLRTVRSQGLAADEALLLSNSNKIILRVRPSDVVARVAPVGQMDGRFELELAGRLAEAGCPVLAPEPRLEPLVHQEGGFAITLWAYVPPSAARTSPEDYARALEELHRCLRTLDLAAPLARDRVASAHRLVSDPDLSPALGGADRALLVRTLTDLGGVLDQADHQLLHGEPHPGNLLATPDGPLFVDLETCCRGPVEFDLAHAPPDVAARCHGVDRLLLRQCQILVLAMITAWRWDRDDQFPNGIELAGLWTEQLRAALQGSEDVAPRALGD</sequence>